<keyword evidence="1" id="KW-0012">Acyltransferase</keyword>
<accession>A0A9X0D763</accession>
<dbReference type="PANTHER" id="PTHR46435:SF1">
    <property type="entry name" value="E3 UBIQUITIN-PROTEIN LIGASE HECTD4-RELATED"/>
    <property type="match status" value="1"/>
</dbReference>
<gene>
    <name evidence="1" type="primary">HECTD4_5</name>
    <name evidence="1" type="ORF">OS493_004398</name>
</gene>
<dbReference type="GO" id="GO:0061630">
    <property type="term" value="F:ubiquitin protein ligase activity"/>
    <property type="evidence" value="ECO:0007669"/>
    <property type="project" value="UniProtKB-EC"/>
</dbReference>
<sequence>MKMAHVLAEVETYNREEGTLMRFWYPIAALQRPTTGLARSSSLALCSEDRTRADIYCELLRNEACLTRMYCREAHSRLLAKQAESDNQITDILSLLQLLPLNYWLSPV</sequence>
<keyword evidence="1" id="KW-0808">Transferase</keyword>
<keyword evidence="2" id="KW-1185">Reference proteome</keyword>
<organism evidence="1 2">
    <name type="scientific">Desmophyllum pertusum</name>
    <dbReference type="NCBI Taxonomy" id="174260"/>
    <lineage>
        <taxon>Eukaryota</taxon>
        <taxon>Metazoa</taxon>
        <taxon>Cnidaria</taxon>
        <taxon>Anthozoa</taxon>
        <taxon>Hexacorallia</taxon>
        <taxon>Scleractinia</taxon>
        <taxon>Caryophylliina</taxon>
        <taxon>Caryophylliidae</taxon>
        <taxon>Desmophyllum</taxon>
    </lineage>
</organism>
<comment type="caution">
    <text evidence="1">The sequence shown here is derived from an EMBL/GenBank/DDBJ whole genome shotgun (WGS) entry which is preliminary data.</text>
</comment>
<reference evidence="1" key="1">
    <citation type="submission" date="2023-01" db="EMBL/GenBank/DDBJ databases">
        <title>Genome assembly of the deep-sea coral Lophelia pertusa.</title>
        <authorList>
            <person name="Herrera S."/>
            <person name="Cordes E."/>
        </authorList>
    </citation>
    <scope>NUCLEOTIDE SEQUENCE</scope>
    <source>
        <strain evidence="1">USNM1676648</strain>
        <tissue evidence="1">Polyp</tissue>
    </source>
</reference>
<dbReference type="EC" id="2.3.2.26" evidence="1"/>
<dbReference type="GO" id="GO:0042593">
    <property type="term" value="P:glucose homeostasis"/>
    <property type="evidence" value="ECO:0007669"/>
    <property type="project" value="TreeGrafter"/>
</dbReference>
<name>A0A9X0D763_9CNID</name>
<dbReference type="AlphaFoldDB" id="A0A9X0D763"/>
<dbReference type="PANTHER" id="PTHR46435">
    <property type="entry name" value="E3 UBIQUITIN-PROTEIN LIGASE HECTD4-RELATED"/>
    <property type="match status" value="1"/>
</dbReference>
<evidence type="ECO:0000313" key="1">
    <source>
        <dbReference type="EMBL" id="KAJ7387404.1"/>
    </source>
</evidence>
<proteinExistence type="predicted"/>
<protein>
    <submittedName>
        <fullName evidence="1">E3 ubiquitin-protein ligase HTD4</fullName>
        <ecNumber evidence="1">2.3.2.26</ecNumber>
    </submittedName>
</protein>
<dbReference type="InterPro" id="IPR043366">
    <property type="entry name" value="HECTD4"/>
</dbReference>
<dbReference type="EMBL" id="MU825874">
    <property type="protein sequence ID" value="KAJ7387404.1"/>
    <property type="molecule type" value="Genomic_DNA"/>
</dbReference>
<dbReference type="Proteomes" id="UP001163046">
    <property type="component" value="Unassembled WGS sequence"/>
</dbReference>
<evidence type="ECO:0000313" key="2">
    <source>
        <dbReference type="Proteomes" id="UP001163046"/>
    </source>
</evidence>